<dbReference type="InterPro" id="IPR000634">
    <property type="entry name" value="Ser/Thr_deHydtase_PyrdxlP-BS"/>
</dbReference>
<protein>
    <recommendedName>
        <fullName evidence="5 10">Threonine synthase</fullName>
        <ecNumber evidence="4 10">4.2.3.1</ecNumber>
    </recommendedName>
</protein>
<evidence type="ECO:0000256" key="6">
    <source>
        <dbReference type="ARBA" id="ARBA00022605"/>
    </source>
</evidence>
<comment type="similarity">
    <text evidence="3">Belongs to the threonine synthase family.</text>
</comment>
<evidence type="ECO:0000256" key="2">
    <source>
        <dbReference type="ARBA" id="ARBA00004979"/>
    </source>
</evidence>
<evidence type="ECO:0000259" key="12">
    <source>
        <dbReference type="Pfam" id="PF00291"/>
    </source>
</evidence>
<organism evidence="13 14">
    <name type="scientific">Campylobacter hepaticus</name>
    <dbReference type="NCBI Taxonomy" id="1813019"/>
    <lineage>
        <taxon>Bacteria</taxon>
        <taxon>Pseudomonadati</taxon>
        <taxon>Campylobacterota</taxon>
        <taxon>Epsilonproteobacteria</taxon>
        <taxon>Campylobacterales</taxon>
        <taxon>Campylobacteraceae</taxon>
        <taxon>Campylobacter</taxon>
    </lineage>
</organism>
<dbReference type="UniPathway" id="UPA00050">
    <property type="reaction ID" value="UER00065"/>
</dbReference>
<dbReference type="InterPro" id="IPR001926">
    <property type="entry name" value="TrpB-like_PALP"/>
</dbReference>
<dbReference type="PROSITE" id="PS00165">
    <property type="entry name" value="DEHYDRATASE_SER_THR"/>
    <property type="match status" value="1"/>
</dbReference>
<evidence type="ECO:0000256" key="5">
    <source>
        <dbReference type="ARBA" id="ARBA00018679"/>
    </source>
</evidence>
<dbReference type="PANTHER" id="PTHR43515">
    <property type="entry name" value="THREONINE SYNTHASE-LIKE 1"/>
    <property type="match status" value="1"/>
</dbReference>
<comment type="catalytic activity">
    <reaction evidence="9">
        <text>O-phospho-L-homoserine + H2O = L-threonine + phosphate</text>
        <dbReference type="Rhea" id="RHEA:10840"/>
        <dbReference type="ChEBI" id="CHEBI:15377"/>
        <dbReference type="ChEBI" id="CHEBI:43474"/>
        <dbReference type="ChEBI" id="CHEBI:57590"/>
        <dbReference type="ChEBI" id="CHEBI:57926"/>
        <dbReference type="EC" id="4.2.3.1"/>
    </reaction>
</comment>
<proteinExistence type="inferred from homology"/>
<dbReference type="PANTHER" id="PTHR43515:SF1">
    <property type="entry name" value="THREONINE SYNTHASE-LIKE 1"/>
    <property type="match status" value="1"/>
</dbReference>
<dbReference type="SUPFAM" id="SSF53686">
    <property type="entry name" value="Tryptophan synthase beta subunit-like PLP-dependent enzymes"/>
    <property type="match status" value="1"/>
</dbReference>
<gene>
    <name evidence="13" type="ORF">DZD40_00965</name>
</gene>
<dbReference type="GO" id="GO:0030170">
    <property type="term" value="F:pyridoxal phosphate binding"/>
    <property type="evidence" value="ECO:0007669"/>
    <property type="project" value="InterPro"/>
</dbReference>
<reference evidence="13 14" key="1">
    <citation type="submission" date="2018-08" db="EMBL/GenBank/DDBJ databases">
        <title>Survival mechanisms of Campylobacter hepaticus identified by genomic analysis and comparative transcriptomic analysis of in vivo and in vitro derived bacteria.</title>
        <authorList>
            <person name="Van T.T.H."/>
            <person name="Moore R.J."/>
        </authorList>
    </citation>
    <scope>NUCLEOTIDE SEQUENCE [LARGE SCALE GENOMIC DNA]</scope>
    <source>
        <strain evidence="13 14">54L</strain>
    </source>
</reference>
<dbReference type="GO" id="GO:0004795">
    <property type="term" value="F:threonine synthase activity"/>
    <property type="evidence" value="ECO:0007669"/>
    <property type="project" value="UniProtKB-UniRule"/>
</dbReference>
<accession>A0A424Z2R5</accession>
<keyword evidence="7" id="KW-0791">Threonine biosynthesis</keyword>
<evidence type="ECO:0000256" key="4">
    <source>
        <dbReference type="ARBA" id="ARBA00013028"/>
    </source>
</evidence>
<sequence length="468" mass="54045">MMLVDSRNINNKVSFKQALIDPMQGGLYSPLVLPFFDGQKYVHLSYKDFALELIKSFDFGEEELFRQALKSYENFDDKHLPICLQKIDEKTYINELWHGPTRAFKDMALQPFSMLLKEFSKDKNILIICATSGDTGPATLKSFDNAKNIKVICMYPKGGTSKVQELQMRALNKNNLKVLPIDGDFDAAQSILKEMLCSKDFQEKIKNLNYQLCAANSVNFGRILFQIIYHYYVSAKLYQDFKEELEIIIPSGNFGNALGAFYAKNMGAKISKIKIVSNANNVLSEFFNKGIYDLRHRSLEKTISPAMDILVSSNIERLLFAKFKDIRTNELMNSLKNGKYFELTKEELQSLQEDFQADFCKDEECIKFIKQSQILIDPHTATCFKMLDKKKLSIITSTAEWTKFTPSMIKALYNRDCSDEKEDLKLLAKEFDVEVKEDILSLFELNDKEEQVFKIKDIKEEILAWMQK</sequence>
<keyword evidence="6" id="KW-0028">Amino-acid biosynthesis</keyword>
<keyword evidence="8 11" id="KW-0663">Pyridoxal phosphate</keyword>
<evidence type="ECO:0000256" key="3">
    <source>
        <dbReference type="ARBA" id="ARBA00005517"/>
    </source>
</evidence>
<comment type="caution">
    <text evidence="13">The sequence shown here is derived from an EMBL/GenBank/DDBJ whole genome shotgun (WGS) entry which is preliminary data.</text>
</comment>
<dbReference type="NCBIfam" id="TIGR00260">
    <property type="entry name" value="thrC"/>
    <property type="match status" value="1"/>
</dbReference>
<dbReference type="Pfam" id="PF00291">
    <property type="entry name" value="PALP"/>
    <property type="match status" value="1"/>
</dbReference>
<comment type="cofactor">
    <cofactor evidence="1 11">
        <name>pyridoxal 5'-phosphate</name>
        <dbReference type="ChEBI" id="CHEBI:597326"/>
    </cofactor>
</comment>
<dbReference type="InterPro" id="IPR036052">
    <property type="entry name" value="TrpB-like_PALP_sf"/>
</dbReference>
<dbReference type="InterPro" id="IPR004450">
    <property type="entry name" value="Thr_synthase-like"/>
</dbReference>
<name>A0A424Z2R5_9BACT</name>
<dbReference type="EMBL" id="QURW01000002">
    <property type="protein sequence ID" value="RQD88468.1"/>
    <property type="molecule type" value="Genomic_DNA"/>
</dbReference>
<feature type="modified residue" description="N6-(pyridoxal phosphate)lysine" evidence="11">
    <location>
        <position position="105"/>
    </location>
</feature>
<evidence type="ECO:0000256" key="9">
    <source>
        <dbReference type="ARBA" id="ARBA00049144"/>
    </source>
</evidence>
<evidence type="ECO:0000256" key="7">
    <source>
        <dbReference type="ARBA" id="ARBA00022697"/>
    </source>
</evidence>
<comment type="pathway">
    <text evidence="2">Amino-acid biosynthesis; L-threonine biosynthesis; L-threonine from L-aspartate: step 5/5.</text>
</comment>
<keyword evidence="13" id="KW-0456">Lyase</keyword>
<dbReference type="EC" id="4.2.3.1" evidence="4 10"/>
<evidence type="ECO:0000256" key="10">
    <source>
        <dbReference type="NCBIfam" id="TIGR00260"/>
    </source>
</evidence>
<dbReference type="AlphaFoldDB" id="A0A424Z2R5"/>
<feature type="domain" description="Tryptophan synthase beta chain-like PALP" evidence="12">
    <location>
        <begin position="88"/>
        <end position="310"/>
    </location>
</feature>
<evidence type="ECO:0000313" key="14">
    <source>
        <dbReference type="Proteomes" id="UP000286095"/>
    </source>
</evidence>
<dbReference type="RefSeq" id="WP_124134368.1">
    <property type="nucleotide sequence ID" value="NZ_QURW01000002.1"/>
</dbReference>
<evidence type="ECO:0000256" key="11">
    <source>
        <dbReference type="PIRSR" id="PIRSR604450-51"/>
    </source>
</evidence>
<dbReference type="Gene3D" id="3.40.50.1100">
    <property type="match status" value="2"/>
</dbReference>
<evidence type="ECO:0000313" key="13">
    <source>
        <dbReference type="EMBL" id="RQD88468.1"/>
    </source>
</evidence>
<dbReference type="GO" id="GO:0005737">
    <property type="term" value="C:cytoplasm"/>
    <property type="evidence" value="ECO:0007669"/>
    <property type="project" value="TreeGrafter"/>
</dbReference>
<dbReference type="STRING" id="1813019.A2J15_02610"/>
<dbReference type="GO" id="GO:0009088">
    <property type="term" value="P:threonine biosynthetic process"/>
    <property type="evidence" value="ECO:0007669"/>
    <property type="project" value="UniProtKB-UniRule"/>
</dbReference>
<dbReference type="Proteomes" id="UP000286095">
    <property type="component" value="Unassembled WGS sequence"/>
</dbReference>
<evidence type="ECO:0000256" key="8">
    <source>
        <dbReference type="ARBA" id="ARBA00022898"/>
    </source>
</evidence>
<evidence type="ECO:0000256" key="1">
    <source>
        <dbReference type="ARBA" id="ARBA00001933"/>
    </source>
</evidence>